<dbReference type="Pfam" id="PF05239">
    <property type="entry name" value="PRC"/>
    <property type="match status" value="1"/>
</dbReference>
<feature type="domain" description="PRC-barrel" evidence="1">
    <location>
        <begin position="15"/>
        <end position="84"/>
    </location>
</feature>
<dbReference type="Gene3D" id="2.30.30.240">
    <property type="entry name" value="PRC-barrel domain"/>
    <property type="match status" value="1"/>
</dbReference>
<dbReference type="PANTHER" id="PTHR40061">
    <property type="entry name" value="SPORULATION PROTEIN YLMC-RELATED"/>
    <property type="match status" value="1"/>
</dbReference>
<dbReference type="NCBIfam" id="TIGR02888">
    <property type="entry name" value="spore_YlmC_YmxH"/>
    <property type="match status" value="1"/>
</dbReference>
<dbReference type="InterPro" id="IPR027275">
    <property type="entry name" value="PRC-brl_dom"/>
</dbReference>
<dbReference type="AlphaFoldDB" id="K1SZK4"/>
<dbReference type="SUPFAM" id="SSF50346">
    <property type="entry name" value="PRC-barrel domain"/>
    <property type="match status" value="1"/>
</dbReference>
<comment type="caution">
    <text evidence="2">The sequence shown here is derived from an EMBL/GenBank/DDBJ whole genome shotgun (WGS) entry which is preliminary data.</text>
</comment>
<dbReference type="PANTHER" id="PTHR40061:SF1">
    <property type="entry name" value="SPORULATION PROTEIN YLMC-RELATED"/>
    <property type="match status" value="1"/>
</dbReference>
<evidence type="ECO:0000313" key="2">
    <source>
        <dbReference type="EMBL" id="EKC59215.1"/>
    </source>
</evidence>
<gene>
    <name evidence="2" type="ORF">LEA_13475</name>
</gene>
<protein>
    <submittedName>
        <fullName evidence="2">Sporulation protein YlmC/YmxH</fullName>
    </submittedName>
</protein>
<accession>K1SZK4</accession>
<sequence>MKGGGVDANTGTAAKEVINITDGGRLGFVGDVDLRMPDGQTAALIVYGPARFFGLFGRGEEYYVPWDSIQRIGDDIILIDKPAQHRDPALERRRRKKF</sequence>
<name>K1SZK4_9ZZZZ</name>
<dbReference type="InterPro" id="IPR014238">
    <property type="entry name" value="Spore_YlmC/YmxH"/>
</dbReference>
<dbReference type="InterPro" id="IPR011033">
    <property type="entry name" value="PRC_barrel-like_sf"/>
</dbReference>
<reference evidence="2" key="1">
    <citation type="journal article" date="2013" name="Environ. Microbiol.">
        <title>Microbiota from the distal guts of lean and obese adolescents exhibit partial functional redundancy besides clear differences in community structure.</title>
        <authorList>
            <person name="Ferrer M."/>
            <person name="Ruiz A."/>
            <person name="Lanza F."/>
            <person name="Haange S.B."/>
            <person name="Oberbach A."/>
            <person name="Till H."/>
            <person name="Bargiela R."/>
            <person name="Campoy C."/>
            <person name="Segura M.T."/>
            <person name="Richter M."/>
            <person name="von Bergen M."/>
            <person name="Seifert J."/>
            <person name="Suarez A."/>
        </authorList>
    </citation>
    <scope>NUCLEOTIDE SEQUENCE</scope>
</reference>
<organism evidence="2">
    <name type="scientific">human gut metagenome</name>
    <dbReference type="NCBI Taxonomy" id="408170"/>
    <lineage>
        <taxon>unclassified sequences</taxon>
        <taxon>metagenomes</taxon>
        <taxon>organismal metagenomes</taxon>
    </lineage>
</organism>
<proteinExistence type="predicted"/>
<dbReference type="EMBL" id="AJWY01009147">
    <property type="protein sequence ID" value="EKC59215.1"/>
    <property type="molecule type" value="Genomic_DNA"/>
</dbReference>
<evidence type="ECO:0000259" key="1">
    <source>
        <dbReference type="Pfam" id="PF05239"/>
    </source>
</evidence>